<sequence length="276" mass="31314">MLPVFRRGVRALPVALLLLAQVPLAAQPQAPAPPAAPAPTEKPAEPLAKANEQIQAWPLPPDRTTPLPERRPDEARLRRLRDELNFRYVEPSDDDLGLWDRFWSWLGRWLNRLLSTNGGRLTWKYGWYTAMVAALVFAVLKLLQVDLTGAFGRSRRRTGLDYDVLEEDIHGVDFPARLAEAEDAGNYRLAVRLGYLEALKHLSDEGRIRWEPNKTNHAYLHELPAGPLRETFRVATRQFEYVWYGELPLTAAQYGPVREAQRAVRTASSTAFTAAR</sequence>
<evidence type="ECO:0000259" key="3">
    <source>
        <dbReference type="Pfam" id="PF13559"/>
    </source>
</evidence>
<feature type="region of interest" description="Disordered" evidence="1">
    <location>
        <begin position="52"/>
        <end position="74"/>
    </location>
</feature>
<feature type="domain" description="Protein-glutamine gamma-glutamyltransferase-like C-terminal" evidence="3">
    <location>
        <begin position="195"/>
        <end position="260"/>
    </location>
</feature>
<feature type="chain" id="PRO_5047172263" evidence="2">
    <location>
        <begin position="26"/>
        <end position="276"/>
    </location>
</feature>
<keyword evidence="5" id="KW-1185">Reference proteome</keyword>
<feature type="region of interest" description="Disordered" evidence="1">
    <location>
        <begin position="28"/>
        <end position="47"/>
    </location>
</feature>
<feature type="signal peptide" evidence="2">
    <location>
        <begin position="1"/>
        <end position="25"/>
    </location>
</feature>
<evidence type="ECO:0000313" key="4">
    <source>
        <dbReference type="EMBL" id="MBO2012740.1"/>
    </source>
</evidence>
<protein>
    <submittedName>
        <fullName evidence="4">DUF4129 domain-containing protein</fullName>
    </submittedName>
</protein>
<comment type="caution">
    <text evidence="4">The sequence shown here is derived from an EMBL/GenBank/DDBJ whole genome shotgun (WGS) entry which is preliminary data.</text>
</comment>
<dbReference type="EMBL" id="JAGETZ010000020">
    <property type="protein sequence ID" value="MBO2012740.1"/>
    <property type="molecule type" value="Genomic_DNA"/>
</dbReference>
<keyword evidence="2" id="KW-0732">Signal</keyword>
<dbReference type="Proteomes" id="UP000664369">
    <property type="component" value="Unassembled WGS sequence"/>
</dbReference>
<proteinExistence type="predicted"/>
<dbReference type="InterPro" id="IPR025403">
    <property type="entry name" value="TgpA-like_C"/>
</dbReference>
<reference evidence="4 5" key="1">
    <citation type="submission" date="2021-03" db="EMBL/GenBank/DDBJ databases">
        <authorList>
            <person name="Kim M.K."/>
        </authorList>
    </citation>
    <scope>NUCLEOTIDE SEQUENCE [LARGE SCALE GENOMIC DNA]</scope>
    <source>
        <strain evidence="4 5">BT442</strain>
    </source>
</reference>
<evidence type="ECO:0000256" key="2">
    <source>
        <dbReference type="SAM" id="SignalP"/>
    </source>
</evidence>
<accession>A0ABS3QN77</accession>
<name>A0ABS3QN77_9BACT</name>
<dbReference type="Pfam" id="PF13559">
    <property type="entry name" value="DUF4129"/>
    <property type="match status" value="1"/>
</dbReference>
<evidence type="ECO:0000256" key="1">
    <source>
        <dbReference type="SAM" id="MobiDB-lite"/>
    </source>
</evidence>
<gene>
    <name evidence="4" type="ORF">J4E00_27010</name>
</gene>
<organism evidence="4 5">
    <name type="scientific">Hymenobacter negativus</name>
    <dbReference type="NCBI Taxonomy" id="2795026"/>
    <lineage>
        <taxon>Bacteria</taxon>
        <taxon>Pseudomonadati</taxon>
        <taxon>Bacteroidota</taxon>
        <taxon>Cytophagia</taxon>
        <taxon>Cytophagales</taxon>
        <taxon>Hymenobacteraceae</taxon>
        <taxon>Hymenobacter</taxon>
    </lineage>
</organism>
<feature type="compositionally biased region" description="Low complexity" evidence="1">
    <location>
        <begin position="38"/>
        <end position="47"/>
    </location>
</feature>
<dbReference type="RefSeq" id="WP_208178478.1">
    <property type="nucleotide sequence ID" value="NZ_JAGETZ010000020.1"/>
</dbReference>
<evidence type="ECO:0000313" key="5">
    <source>
        <dbReference type="Proteomes" id="UP000664369"/>
    </source>
</evidence>